<feature type="transmembrane region" description="Helical" evidence="6">
    <location>
        <begin position="101"/>
        <end position="123"/>
    </location>
</feature>
<evidence type="ECO:0000313" key="9">
    <source>
        <dbReference type="Proteomes" id="UP000244928"/>
    </source>
</evidence>
<sequence>MIGREAVHPGPVAALWQRVRGADALHANANALIVSTAVTSVAGLAFWALAARWLPADSVGIGTALVSVLTLLANLATLGLRNGMVRFLPEAGASTRRVIMTSCLSCALAALALSAVFLVGQPLWAGRLAFLRDDAVAVAAFAGSTVVWVLFVLQDHVLIGLRKSVWVPVKNLAYSLGKIAALPLVATLSAWAVLGATVLPAVLAVVGVGVLVMALTRDGGAPREHRPPMSVGQLVRFAAADQIAWLVWVATPHVLTLIVLHVKGPEASAYYYMANMIGYSLYLVTSNIGSALIAESAHDPVRAASHARTALAHSVRLVFPLAIVGVLVGPFALRIMGEDYAAHASVAMQLIILSALPQTIVGISVNTARVRREMSTVVVTYVFLAATIWGGSWITLQWWGVTGVGATILVAQSAAALGLVLTGRTGLISGAPTADSVWAAVASLSLAARRSRSRRDQRRLLHPVLEACAVPDAVETRTLGSDSDSLVTAVSGQAGDFVLKIATTTAADRNLARHAETVGELHLLCDAAVTELVPIVVDRVTVDGRTVVRETLLPGKTPTTDPGPVAAAAITRLHTRTARSVLVTSELAEQWIDLPAAAVAGLDVGDRHRAAVDRIASYLRDGLIGRTITVSWTHGDYWPGNVLVSGEPPHRAVTGIIDWEDAMDPGLPDADLVHWYLSTRTSDLGAAVCAVLDDPGQVERYFAAAGVVLPNPQLDPSLVVLLAWLWHVAHTRSRSTRSGPGRIWTARSVHPVSRRFAGAAPSMSGGPSARHP</sequence>
<dbReference type="OrthoDB" id="4706173at2"/>
<keyword evidence="4 6" id="KW-1133">Transmembrane helix</keyword>
<dbReference type="Proteomes" id="UP000244928">
    <property type="component" value="Chromosome"/>
</dbReference>
<proteinExistence type="predicted"/>
<dbReference type="KEGG" id="dlu:A6035_00265"/>
<feature type="domain" description="Aminoglycoside phosphotransferase" evidence="7">
    <location>
        <begin position="477"/>
        <end position="685"/>
    </location>
</feature>
<evidence type="ECO:0000259" key="7">
    <source>
        <dbReference type="Pfam" id="PF01636"/>
    </source>
</evidence>
<evidence type="ECO:0000256" key="6">
    <source>
        <dbReference type="SAM" id="Phobius"/>
    </source>
</evidence>
<evidence type="ECO:0000313" key="8">
    <source>
        <dbReference type="EMBL" id="AWH90873.1"/>
    </source>
</evidence>
<dbReference type="Pfam" id="PF01943">
    <property type="entry name" value="Polysacc_synt"/>
    <property type="match status" value="1"/>
</dbReference>
<dbReference type="InterPro" id="IPR011009">
    <property type="entry name" value="Kinase-like_dom_sf"/>
</dbReference>
<feature type="transmembrane region" description="Helical" evidence="6">
    <location>
        <begin position="27"/>
        <end position="49"/>
    </location>
</feature>
<dbReference type="GO" id="GO:0005886">
    <property type="term" value="C:plasma membrane"/>
    <property type="evidence" value="ECO:0007669"/>
    <property type="project" value="UniProtKB-SubCell"/>
</dbReference>
<keyword evidence="2" id="KW-1003">Cell membrane</keyword>
<feature type="transmembrane region" description="Helical" evidence="6">
    <location>
        <begin position="315"/>
        <end position="336"/>
    </location>
</feature>
<feature type="transmembrane region" description="Helical" evidence="6">
    <location>
        <begin position="135"/>
        <end position="153"/>
    </location>
</feature>
<dbReference type="EMBL" id="CP015449">
    <property type="protein sequence ID" value="AWH90873.1"/>
    <property type="molecule type" value="Genomic_DNA"/>
</dbReference>
<evidence type="ECO:0000256" key="4">
    <source>
        <dbReference type="ARBA" id="ARBA00022989"/>
    </source>
</evidence>
<feature type="transmembrane region" description="Helical" evidence="6">
    <location>
        <begin position="377"/>
        <end position="396"/>
    </location>
</feature>
<evidence type="ECO:0000256" key="2">
    <source>
        <dbReference type="ARBA" id="ARBA00022475"/>
    </source>
</evidence>
<feature type="transmembrane region" description="Helical" evidence="6">
    <location>
        <begin position="61"/>
        <end position="80"/>
    </location>
</feature>
<protein>
    <recommendedName>
        <fullName evidence="7">Aminoglycoside phosphotransferase domain-containing protein</fullName>
    </recommendedName>
</protein>
<dbReference type="RefSeq" id="WP_108846134.1">
    <property type="nucleotide sequence ID" value="NZ_CP015449.1"/>
</dbReference>
<name>A0A2S1R3N4_9ACTN</name>
<evidence type="ECO:0000256" key="3">
    <source>
        <dbReference type="ARBA" id="ARBA00022692"/>
    </source>
</evidence>
<reference evidence="8 9" key="1">
    <citation type="submission" date="2016-04" db="EMBL/GenBank/DDBJ databases">
        <title>Complete genome sequence of Dietzia lutea YIM 80766T, a strain isolated from desert soil in Egypt.</title>
        <authorList>
            <person name="Zhao J."/>
            <person name="Hu B."/>
            <person name="Geng S."/>
            <person name="Nie Y."/>
            <person name="Tang Y."/>
        </authorList>
    </citation>
    <scope>NUCLEOTIDE SEQUENCE [LARGE SCALE GENOMIC DNA]</scope>
    <source>
        <strain evidence="8 9">YIM 80766</strain>
    </source>
</reference>
<evidence type="ECO:0000256" key="1">
    <source>
        <dbReference type="ARBA" id="ARBA00004651"/>
    </source>
</evidence>
<dbReference type="PANTHER" id="PTHR30250:SF11">
    <property type="entry name" value="O-ANTIGEN TRANSPORTER-RELATED"/>
    <property type="match status" value="1"/>
</dbReference>
<feature type="transmembrane region" description="Helical" evidence="6">
    <location>
        <begin position="237"/>
        <end position="260"/>
    </location>
</feature>
<dbReference type="Pfam" id="PF01636">
    <property type="entry name" value="APH"/>
    <property type="match status" value="1"/>
</dbReference>
<feature type="transmembrane region" description="Helical" evidence="6">
    <location>
        <begin position="173"/>
        <end position="192"/>
    </location>
</feature>
<dbReference type="InterPro" id="IPR002797">
    <property type="entry name" value="Polysacc_synth"/>
</dbReference>
<dbReference type="InterPro" id="IPR050833">
    <property type="entry name" value="Poly_Biosynth_Transport"/>
</dbReference>
<dbReference type="AlphaFoldDB" id="A0A2S1R3N4"/>
<keyword evidence="9" id="KW-1185">Reference proteome</keyword>
<dbReference type="InterPro" id="IPR002575">
    <property type="entry name" value="Aminoglycoside_PTrfase"/>
</dbReference>
<keyword evidence="5 6" id="KW-0472">Membrane</keyword>
<dbReference type="PANTHER" id="PTHR30250">
    <property type="entry name" value="PST FAMILY PREDICTED COLANIC ACID TRANSPORTER"/>
    <property type="match status" value="1"/>
</dbReference>
<comment type="subcellular location">
    <subcellularLocation>
        <location evidence="1">Cell membrane</location>
        <topology evidence="1">Multi-pass membrane protein</topology>
    </subcellularLocation>
</comment>
<feature type="transmembrane region" description="Helical" evidence="6">
    <location>
        <begin position="198"/>
        <end position="216"/>
    </location>
</feature>
<feature type="transmembrane region" description="Helical" evidence="6">
    <location>
        <begin position="342"/>
        <end position="365"/>
    </location>
</feature>
<organism evidence="8 9">
    <name type="scientific">Dietzia lutea</name>
    <dbReference type="NCBI Taxonomy" id="546160"/>
    <lineage>
        <taxon>Bacteria</taxon>
        <taxon>Bacillati</taxon>
        <taxon>Actinomycetota</taxon>
        <taxon>Actinomycetes</taxon>
        <taxon>Mycobacteriales</taxon>
        <taxon>Dietziaceae</taxon>
        <taxon>Dietzia</taxon>
    </lineage>
</organism>
<accession>A0A2S1R3N4</accession>
<dbReference type="Gene3D" id="3.90.1200.10">
    <property type="match status" value="1"/>
</dbReference>
<feature type="transmembrane region" description="Helical" evidence="6">
    <location>
        <begin position="272"/>
        <end position="294"/>
    </location>
</feature>
<keyword evidence="3 6" id="KW-0812">Transmembrane</keyword>
<dbReference type="SUPFAM" id="SSF56112">
    <property type="entry name" value="Protein kinase-like (PK-like)"/>
    <property type="match status" value="1"/>
</dbReference>
<evidence type="ECO:0000256" key="5">
    <source>
        <dbReference type="ARBA" id="ARBA00023136"/>
    </source>
</evidence>
<gene>
    <name evidence="8" type="ORF">A6035_00265</name>
</gene>